<accession>A0ABR5NES9</accession>
<evidence type="ECO:0008006" key="4">
    <source>
        <dbReference type="Google" id="ProtNLM"/>
    </source>
</evidence>
<proteinExistence type="predicted"/>
<reference evidence="2 3" key="1">
    <citation type="submission" date="2015-09" db="EMBL/GenBank/DDBJ databases">
        <title>Genome sequencing project for genomic taxonomy and phylogenomics of Bacillus-like bacteria.</title>
        <authorList>
            <person name="Liu B."/>
            <person name="Wang J."/>
            <person name="Zhu Y."/>
            <person name="Liu G."/>
            <person name="Chen Q."/>
            <person name="Chen Z."/>
            <person name="Lan J."/>
            <person name="Che J."/>
            <person name="Ge C."/>
            <person name="Shi H."/>
            <person name="Pan Z."/>
            <person name="Liu X."/>
        </authorList>
    </citation>
    <scope>NUCLEOTIDE SEQUENCE [LARGE SCALE GENOMIC DNA]</scope>
    <source>
        <strain evidence="2 3">DSM 8552</strain>
    </source>
</reference>
<dbReference type="Proteomes" id="UP000051063">
    <property type="component" value="Unassembled WGS sequence"/>
</dbReference>
<evidence type="ECO:0000313" key="3">
    <source>
        <dbReference type="Proteomes" id="UP000051063"/>
    </source>
</evidence>
<keyword evidence="1" id="KW-0472">Membrane</keyword>
<dbReference type="PANTHER" id="PTHR40034">
    <property type="entry name" value="BSL5891 PROTEIN"/>
    <property type="match status" value="1"/>
</dbReference>
<keyword evidence="1" id="KW-1133">Transmembrane helix</keyword>
<dbReference type="Pfam" id="PF11755">
    <property type="entry name" value="DUF3311"/>
    <property type="match status" value="1"/>
</dbReference>
<dbReference type="InterPro" id="IPR021741">
    <property type="entry name" value="DUF3311"/>
</dbReference>
<sequence length="71" mass="8040">MKEESYLKFIHVLGLIPFIGMLGGLPFANKVSSFVLGLPFLLFWIVLWVILTSVVMVLVNYLDPANREEEA</sequence>
<organism evidence="2 3">
    <name type="scientific">Brevibacillus choshinensis</name>
    <dbReference type="NCBI Taxonomy" id="54911"/>
    <lineage>
        <taxon>Bacteria</taxon>
        <taxon>Bacillati</taxon>
        <taxon>Bacillota</taxon>
        <taxon>Bacilli</taxon>
        <taxon>Bacillales</taxon>
        <taxon>Paenibacillaceae</taxon>
        <taxon>Brevibacillus</taxon>
    </lineage>
</organism>
<feature type="transmembrane region" description="Helical" evidence="1">
    <location>
        <begin position="40"/>
        <end position="62"/>
    </location>
</feature>
<keyword evidence="1" id="KW-0812">Transmembrane</keyword>
<protein>
    <recommendedName>
        <fullName evidence="4">Permease</fullName>
    </recommendedName>
</protein>
<evidence type="ECO:0000256" key="1">
    <source>
        <dbReference type="SAM" id="Phobius"/>
    </source>
</evidence>
<feature type="transmembrane region" description="Helical" evidence="1">
    <location>
        <begin position="6"/>
        <end position="28"/>
    </location>
</feature>
<gene>
    <name evidence="2" type="ORF">AN963_10345</name>
</gene>
<name>A0ABR5NES9_BRECH</name>
<keyword evidence="3" id="KW-1185">Reference proteome</keyword>
<dbReference type="EMBL" id="LJJB01000007">
    <property type="protein sequence ID" value="KQL50038.1"/>
    <property type="molecule type" value="Genomic_DNA"/>
</dbReference>
<dbReference type="PANTHER" id="PTHR40034:SF1">
    <property type="entry name" value="BSL5891 PROTEIN"/>
    <property type="match status" value="1"/>
</dbReference>
<comment type="caution">
    <text evidence="2">The sequence shown here is derived from an EMBL/GenBank/DDBJ whole genome shotgun (WGS) entry which is preliminary data.</text>
</comment>
<evidence type="ECO:0000313" key="2">
    <source>
        <dbReference type="EMBL" id="KQL50038.1"/>
    </source>
</evidence>